<evidence type="ECO:0000313" key="3">
    <source>
        <dbReference type="Proteomes" id="UP000198942"/>
    </source>
</evidence>
<evidence type="ECO:0000313" key="2">
    <source>
        <dbReference type="EMBL" id="SEM65841.1"/>
    </source>
</evidence>
<sequence length="166" mass="19096">MPSSSAKSNFEAVVKSLQADMQKYAALPNATQRILNIKADIINKLVDFYNEANTEIEHLRNENNDFIIRYMKLHTDTLKLVKFTELHGINPNMVFYYTEQELQTMINEGVKISPPAIDFENVKLSFENEGLQVTAVKSEIAEPEPDIHTLYAAKYSYLSQFCKKRQ</sequence>
<dbReference type="RefSeq" id="WP_091206815.1">
    <property type="nucleotide sequence ID" value="NZ_FOCL01000001.1"/>
</dbReference>
<accession>A0A1H8A5I0</accession>
<protein>
    <submittedName>
        <fullName evidence="2">Uncharacterized protein</fullName>
    </submittedName>
</protein>
<name>A0A1H8A5I0_9SPHI</name>
<organism evidence="2 3">
    <name type="scientific">Mucilaginibacter gossypiicola</name>
    <dbReference type="NCBI Taxonomy" id="551995"/>
    <lineage>
        <taxon>Bacteria</taxon>
        <taxon>Pseudomonadati</taxon>
        <taxon>Bacteroidota</taxon>
        <taxon>Sphingobacteriia</taxon>
        <taxon>Sphingobacteriales</taxon>
        <taxon>Sphingobacteriaceae</taxon>
        <taxon>Mucilaginibacter</taxon>
    </lineage>
</organism>
<evidence type="ECO:0000256" key="1">
    <source>
        <dbReference type="SAM" id="Coils"/>
    </source>
</evidence>
<proteinExistence type="predicted"/>
<gene>
    <name evidence="2" type="ORF">SAMN05192574_101365</name>
</gene>
<keyword evidence="1" id="KW-0175">Coiled coil</keyword>
<feature type="coiled-coil region" evidence="1">
    <location>
        <begin position="42"/>
        <end position="69"/>
    </location>
</feature>
<dbReference type="AlphaFoldDB" id="A0A1H8A5I0"/>
<dbReference type="EMBL" id="FOCL01000001">
    <property type="protein sequence ID" value="SEM65841.1"/>
    <property type="molecule type" value="Genomic_DNA"/>
</dbReference>
<keyword evidence="3" id="KW-1185">Reference proteome</keyword>
<reference evidence="3" key="1">
    <citation type="submission" date="2016-10" db="EMBL/GenBank/DDBJ databases">
        <authorList>
            <person name="Varghese N."/>
            <person name="Submissions S."/>
        </authorList>
    </citation>
    <scope>NUCLEOTIDE SEQUENCE [LARGE SCALE GENOMIC DNA]</scope>
    <source>
        <strain evidence="3">Gh-48</strain>
    </source>
</reference>
<dbReference type="Proteomes" id="UP000198942">
    <property type="component" value="Unassembled WGS sequence"/>
</dbReference>
<dbReference type="STRING" id="551995.SAMN05192574_101365"/>